<keyword evidence="7" id="KW-1185">Reference proteome</keyword>
<dbReference type="PANTHER" id="PTHR33867">
    <property type="entry name" value="RIBOSOME MATURATION FACTOR RIMP"/>
    <property type="match status" value="1"/>
</dbReference>
<dbReference type="PANTHER" id="PTHR33867:SF1">
    <property type="entry name" value="RIBOSOME MATURATION FACTOR RIMP"/>
    <property type="match status" value="1"/>
</dbReference>
<dbReference type="Gene3D" id="3.30.300.70">
    <property type="entry name" value="RimP-like superfamily, N-terminal"/>
    <property type="match status" value="1"/>
</dbReference>
<gene>
    <name evidence="3 6" type="primary">rimP</name>
    <name evidence="6" type="ORF">GOOTI_095_00040</name>
</gene>
<comment type="similarity">
    <text evidence="3">Belongs to the RimP family.</text>
</comment>
<dbReference type="OrthoDB" id="9805006at2"/>
<accession>H5TKX0</accession>
<dbReference type="SUPFAM" id="SSF75420">
    <property type="entry name" value="YhbC-like, N-terminal domain"/>
    <property type="match status" value="1"/>
</dbReference>
<comment type="function">
    <text evidence="3">Required for maturation of 30S ribosomal subunits.</text>
</comment>
<evidence type="ECO:0000256" key="2">
    <source>
        <dbReference type="ARBA" id="ARBA00022517"/>
    </source>
</evidence>
<keyword evidence="1 3" id="KW-0963">Cytoplasm</keyword>
<dbReference type="AlphaFoldDB" id="H5TKX0"/>
<sequence>MSTDAQRLHALVATFVGERGFDLEDVTVKRGADGDEVVVVVDRDEGGSLDALADLSRELSDALDGDPAYSDIDTLEVTSPGVDRPLTTERHWRRAAGRKVIIDVAGDDGPTRVVGRIGPLHDGQVDIVSNDRGRFRVRAIGLDSVTRAVVDVDFSRPGAAELRLCGLDDDEIARRREAVAS</sequence>
<dbReference type="RefSeq" id="WP_007238367.1">
    <property type="nucleotide sequence ID" value="NZ_BAFB01000095.1"/>
</dbReference>
<keyword evidence="2 3" id="KW-0690">Ribosome biogenesis</keyword>
<evidence type="ECO:0000256" key="3">
    <source>
        <dbReference type="HAMAP-Rule" id="MF_01077"/>
    </source>
</evidence>
<dbReference type="GO" id="GO:0000028">
    <property type="term" value="P:ribosomal small subunit assembly"/>
    <property type="evidence" value="ECO:0007669"/>
    <property type="project" value="TreeGrafter"/>
</dbReference>
<dbReference type="InterPro" id="IPR003728">
    <property type="entry name" value="Ribosome_maturation_RimP"/>
</dbReference>
<dbReference type="EMBL" id="BAFB01000095">
    <property type="protein sequence ID" value="GAB34128.1"/>
    <property type="molecule type" value="Genomic_DNA"/>
</dbReference>
<reference evidence="6" key="1">
    <citation type="submission" date="2012-02" db="EMBL/GenBank/DDBJ databases">
        <title>Whole genome shotgun sequence of Gordonia otitidis NBRC 100426.</title>
        <authorList>
            <person name="Yoshida I."/>
            <person name="Hosoyama A."/>
            <person name="Tsuchikane K."/>
            <person name="Katsumata H."/>
            <person name="Yamazaki S."/>
            <person name="Fujita N."/>
        </authorList>
    </citation>
    <scope>NUCLEOTIDE SEQUENCE [LARGE SCALE GENOMIC DNA]</scope>
    <source>
        <strain evidence="6">NBRC 100426</strain>
    </source>
</reference>
<dbReference type="GO" id="GO:0006412">
    <property type="term" value="P:translation"/>
    <property type="evidence" value="ECO:0007669"/>
    <property type="project" value="TreeGrafter"/>
</dbReference>
<comment type="caution">
    <text evidence="6">The sequence shown here is derived from an EMBL/GenBank/DDBJ whole genome shotgun (WGS) entry which is preliminary data.</text>
</comment>
<organism evidence="6 7">
    <name type="scientific">Gordonia otitidis (strain DSM 44809 / CCUG 52243 / JCM 12355 / NBRC 100426 / IFM 10032)</name>
    <dbReference type="NCBI Taxonomy" id="1108044"/>
    <lineage>
        <taxon>Bacteria</taxon>
        <taxon>Bacillati</taxon>
        <taxon>Actinomycetota</taxon>
        <taxon>Actinomycetes</taxon>
        <taxon>Mycobacteriales</taxon>
        <taxon>Gordoniaceae</taxon>
        <taxon>Gordonia</taxon>
    </lineage>
</organism>
<dbReference type="InterPro" id="IPR028998">
    <property type="entry name" value="RimP_C"/>
</dbReference>
<name>H5TKX0_GORO1</name>
<dbReference type="STRING" id="1108044.GOOTI_095_00040"/>
<comment type="subcellular location">
    <subcellularLocation>
        <location evidence="3">Cytoplasm</location>
    </subcellularLocation>
</comment>
<dbReference type="InterPro" id="IPR028989">
    <property type="entry name" value="RimP_N"/>
</dbReference>
<protein>
    <recommendedName>
        <fullName evidence="3">Ribosome maturation factor RimP</fullName>
    </recommendedName>
</protein>
<dbReference type="Proteomes" id="UP000005038">
    <property type="component" value="Unassembled WGS sequence"/>
</dbReference>
<dbReference type="HAMAP" id="MF_01077">
    <property type="entry name" value="RimP"/>
    <property type="match status" value="1"/>
</dbReference>
<dbReference type="InterPro" id="IPR035956">
    <property type="entry name" value="RimP_N_sf"/>
</dbReference>
<evidence type="ECO:0000259" key="4">
    <source>
        <dbReference type="Pfam" id="PF02576"/>
    </source>
</evidence>
<evidence type="ECO:0000259" key="5">
    <source>
        <dbReference type="Pfam" id="PF17384"/>
    </source>
</evidence>
<dbReference type="Pfam" id="PF17384">
    <property type="entry name" value="DUF150_C"/>
    <property type="match status" value="1"/>
</dbReference>
<feature type="domain" description="Ribosome maturation factor RimP N-terminal" evidence="4">
    <location>
        <begin position="12"/>
        <end position="83"/>
    </location>
</feature>
<feature type="domain" description="Ribosome maturation factor RimP C-terminal" evidence="5">
    <location>
        <begin position="86"/>
        <end position="154"/>
    </location>
</feature>
<evidence type="ECO:0000313" key="7">
    <source>
        <dbReference type="Proteomes" id="UP000005038"/>
    </source>
</evidence>
<proteinExistence type="inferred from homology"/>
<evidence type="ECO:0000256" key="1">
    <source>
        <dbReference type="ARBA" id="ARBA00022490"/>
    </source>
</evidence>
<dbReference type="Pfam" id="PF02576">
    <property type="entry name" value="RimP_N"/>
    <property type="match status" value="1"/>
</dbReference>
<evidence type="ECO:0000313" key="6">
    <source>
        <dbReference type="EMBL" id="GAB34128.1"/>
    </source>
</evidence>
<dbReference type="NCBIfam" id="NF000930">
    <property type="entry name" value="PRK00092.2-2"/>
    <property type="match status" value="1"/>
</dbReference>
<dbReference type="GO" id="GO:0005829">
    <property type="term" value="C:cytosol"/>
    <property type="evidence" value="ECO:0007669"/>
    <property type="project" value="TreeGrafter"/>
</dbReference>